<organism evidence="1 2">
    <name type="scientific">Nephila pilipes</name>
    <name type="common">Giant wood spider</name>
    <name type="synonym">Nephila maculata</name>
    <dbReference type="NCBI Taxonomy" id="299642"/>
    <lineage>
        <taxon>Eukaryota</taxon>
        <taxon>Metazoa</taxon>
        <taxon>Ecdysozoa</taxon>
        <taxon>Arthropoda</taxon>
        <taxon>Chelicerata</taxon>
        <taxon>Arachnida</taxon>
        <taxon>Araneae</taxon>
        <taxon>Araneomorphae</taxon>
        <taxon>Entelegynae</taxon>
        <taxon>Araneoidea</taxon>
        <taxon>Nephilidae</taxon>
        <taxon>Nephila</taxon>
    </lineage>
</organism>
<comment type="caution">
    <text evidence="1">The sequence shown here is derived from an EMBL/GenBank/DDBJ whole genome shotgun (WGS) entry which is preliminary data.</text>
</comment>
<evidence type="ECO:0000313" key="2">
    <source>
        <dbReference type="Proteomes" id="UP000887013"/>
    </source>
</evidence>
<dbReference type="AlphaFoldDB" id="A0A8X6UB12"/>
<proteinExistence type="predicted"/>
<dbReference type="Proteomes" id="UP000887013">
    <property type="component" value="Unassembled WGS sequence"/>
</dbReference>
<gene>
    <name evidence="1" type="ORF">NPIL_526361</name>
</gene>
<accession>A0A8X6UB12</accession>
<keyword evidence="2" id="KW-1185">Reference proteome</keyword>
<name>A0A8X6UB12_NEPPI</name>
<evidence type="ECO:0000313" key="1">
    <source>
        <dbReference type="EMBL" id="GFT92539.1"/>
    </source>
</evidence>
<dbReference type="EMBL" id="BMAW01121092">
    <property type="protein sequence ID" value="GFT92539.1"/>
    <property type="molecule type" value="Genomic_DNA"/>
</dbReference>
<protein>
    <submittedName>
        <fullName evidence="1">Uncharacterized protein</fullName>
    </submittedName>
</protein>
<reference evidence="1" key="1">
    <citation type="submission" date="2020-08" db="EMBL/GenBank/DDBJ databases">
        <title>Multicomponent nature underlies the extraordinary mechanical properties of spider dragline silk.</title>
        <authorList>
            <person name="Kono N."/>
            <person name="Nakamura H."/>
            <person name="Mori M."/>
            <person name="Yoshida Y."/>
            <person name="Ohtoshi R."/>
            <person name="Malay A.D."/>
            <person name="Moran D.A.P."/>
            <person name="Tomita M."/>
            <person name="Numata K."/>
            <person name="Arakawa K."/>
        </authorList>
    </citation>
    <scope>NUCLEOTIDE SEQUENCE</scope>
</reference>
<sequence length="106" mass="12330">MGFSSTGNLQWTIEVRVLLEWVSFSSRNDRQEKEINSDMIRLQVLMRRTGRNLEPFNSEQYNSVHWMCREIRRVVCPSLVVSSSDRGLKCEVRLSDRHPSISASIS</sequence>